<feature type="transmembrane region" description="Helical" evidence="1">
    <location>
        <begin position="21"/>
        <end position="44"/>
    </location>
</feature>
<organism evidence="3 4">
    <name type="scientific">Flaviflagellibacter deserti</name>
    <dbReference type="NCBI Taxonomy" id="2267266"/>
    <lineage>
        <taxon>Bacteria</taxon>
        <taxon>Pseudomonadati</taxon>
        <taxon>Pseudomonadota</taxon>
        <taxon>Alphaproteobacteria</taxon>
        <taxon>Hyphomicrobiales</taxon>
        <taxon>Flaviflagellibacter</taxon>
    </lineage>
</organism>
<feature type="transmembrane region" description="Helical" evidence="1">
    <location>
        <begin position="191"/>
        <end position="212"/>
    </location>
</feature>
<protein>
    <submittedName>
        <fullName evidence="3">DUF1206 domain-containing protein</fullName>
    </submittedName>
</protein>
<feature type="transmembrane region" description="Helical" evidence="1">
    <location>
        <begin position="56"/>
        <end position="77"/>
    </location>
</feature>
<feature type="domain" description="DUF1206" evidence="2">
    <location>
        <begin position="189"/>
        <end position="258"/>
    </location>
</feature>
<keyword evidence="1" id="KW-0472">Membrane</keyword>
<accession>A0ABV9Z2J0</accession>
<keyword evidence="1" id="KW-0812">Transmembrane</keyword>
<dbReference type="InterPro" id="IPR009597">
    <property type="entry name" value="DUF1206"/>
</dbReference>
<reference evidence="4" key="1">
    <citation type="journal article" date="2019" name="Int. J. Syst. Evol. Microbiol.">
        <title>The Global Catalogue of Microorganisms (GCM) 10K type strain sequencing project: providing services to taxonomists for standard genome sequencing and annotation.</title>
        <authorList>
            <consortium name="The Broad Institute Genomics Platform"/>
            <consortium name="The Broad Institute Genome Sequencing Center for Infectious Disease"/>
            <person name="Wu L."/>
            <person name="Ma J."/>
        </authorList>
    </citation>
    <scope>NUCLEOTIDE SEQUENCE [LARGE SCALE GENOMIC DNA]</scope>
    <source>
        <strain evidence="4">CGMCC 1.16444</strain>
    </source>
</reference>
<name>A0ABV9Z2J0_9HYPH</name>
<feature type="transmembrane region" description="Helical" evidence="1">
    <location>
        <begin position="141"/>
        <end position="162"/>
    </location>
</feature>
<dbReference type="Pfam" id="PF06724">
    <property type="entry name" value="DUF1206"/>
    <property type="match status" value="3"/>
</dbReference>
<keyword evidence="1" id="KW-1133">Transmembrane helix</keyword>
<evidence type="ECO:0000256" key="1">
    <source>
        <dbReference type="SAM" id="Phobius"/>
    </source>
</evidence>
<keyword evidence="4" id="KW-1185">Reference proteome</keyword>
<dbReference type="EMBL" id="JBHSJF010000006">
    <property type="protein sequence ID" value="MFC5069210.1"/>
    <property type="molecule type" value="Genomic_DNA"/>
</dbReference>
<sequence length="275" mass="28471">MALAKETLENAARCGYAARGIVYLLVGGLSLLAAIGAGGMSGGSTDALRELMNQPFGGVLLAVVAAGLLAFALWRLVEALSDADGHGTGAKGLAVRGAHLVSSALHFGLAAWAIQLSLGIGSSGGGDGAQDWTRWLLSQPFGPWLVAAAGIAVVVAGGAMLVRAWTAAFRKRLRCGRDEETWLIPLGRAGYAARGVTFLIVGALLVLAAWTHDPSAAKGLGGALQTLREQPYGWALLALVSAGLFAFGAFAIAQAFYRRIDPPEPRLNTRRLKTA</sequence>
<feature type="transmembrane region" description="Helical" evidence="1">
    <location>
        <begin position="232"/>
        <end position="257"/>
    </location>
</feature>
<feature type="domain" description="DUF1206" evidence="2">
    <location>
        <begin position="15"/>
        <end position="81"/>
    </location>
</feature>
<evidence type="ECO:0000313" key="3">
    <source>
        <dbReference type="EMBL" id="MFC5069210.1"/>
    </source>
</evidence>
<evidence type="ECO:0000313" key="4">
    <source>
        <dbReference type="Proteomes" id="UP001595796"/>
    </source>
</evidence>
<evidence type="ECO:0000259" key="2">
    <source>
        <dbReference type="Pfam" id="PF06724"/>
    </source>
</evidence>
<dbReference type="Proteomes" id="UP001595796">
    <property type="component" value="Unassembled WGS sequence"/>
</dbReference>
<gene>
    <name evidence="3" type="ORF">ACFPFW_14430</name>
</gene>
<feature type="domain" description="DUF1206" evidence="2">
    <location>
        <begin position="100"/>
        <end position="166"/>
    </location>
</feature>
<dbReference type="RefSeq" id="WP_114957668.1">
    <property type="nucleotide sequence ID" value="NZ_JBHSJF010000006.1"/>
</dbReference>
<proteinExistence type="predicted"/>
<feature type="transmembrane region" description="Helical" evidence="1">
    <location>
        <begin position="98"/>
        <end position="121"/>
    </location>
</feature>
<comment type="caution">
    <text evidence="3">The sequence shown here is derived from an EMBL/GenBank/DDBJ whole genome shotgun (WGS) entry which is preliminary data.</text>
</comment>